<keyword evidence="4" id="KW-1185">Reference proteome</keyword>
<reference evidence="2 4" key="2">
    <citation type="submission" date="2019-07" db="EMBL/GenBank/DDBJ databases">
        <title>Draft genome of two Muricauda strains isolated from deep sea.</title>
        <authorList>
            <person name="Sun C."/>
        </authorList>
    </citation>
    <scope>NUCLEOTIDE SEQUENCE [LARGE SCALE GENOMIC DNA]</scope>
    <source>
        <strain evidence="2 4">NH166</strain>
    </source>
</reference>
<comment type="caution">
    <text evidence="1">The sequence shown here is derived from an EMBL/GenBank/DDBJ whole genome shotgun (WGS) entry which is preliminary data.</text>
</comment>
<dbReference type="Proteomes" id="UP000321528">
    <property type="component" value="Unassembled WGS sequence"/>
</dbReference>
<evidence type="ECO:0000313" key="3">
    <source>
        <dbReference type="Proteomes" id="UP000284189"/>
    </source>
</evidence>
<reference evidence="1 3" key="1">
    <citation type="submission" date="2018-08" db="EMBL/GenBank/DDBJ databases">
        <title>Proposal of Muricauda 72 sp.nov. and Muricauda NH166 sp.nov., isolated from seawater.</title>
        <authorList>
            <person name="Cheng H."/>
            <person name="Wu Y.-H."/>
            <person name="Guo L.-L."/>
            <person name="Xu X.-W."/>
        </authorList>
    </citation>
    <scope>NUCLEOTIDE SEQUENCE [LARGE SCALE GENOMIC DNA]</scope>
    <source>
        <strain evidence="1 3">NH166</strain>
    </source>
</reference>
<name>A0A418N8M3_9FLAO</name>
<dbReference type="RefSeq" id="WP_119639784.1">
    <property type="nucleotide sequence ID" value="NZ_QXFJ01000017.1"/>
</dbReference>
<dbReference type="EMBL" id="QXFJ01000017">
    <property type="protein sequence ID" value="RIV71640.1"/>
    <property type="molecule type" value="Genomic_DNA"/>
</dbReference>
<organism evidence="1 3">
    <name type="scientific">Flagellimonas aequoris</name>
    <dbReference type="NCBI Taxonomy" id="2306997"/>
    <lineage>
        <taxon>Bacteria</taxon>
        <taxon>Pseudomonadati</taxon>
        <taxon>Bacteroidota</taxon>
        <taxon>Flavobacteriia</taxon>
        <taxon>Flavobacteriales</taxon>
        <taxon>Flavobacteriaceae</taxon>
        <taxon>Flagellimonas</taxon>
    </lineage>
</organism>
<dbReference type="AlphaFoldDB" id="A0A418N8M3"/>
<gene>
    <name evidence="1" type="ORF">D2U88_07710</name>
    <name evidence="2" type="ORF">FQ019_07645</name>
</gene>
<dbReference type="EMBL" id="VNWL01000016">
    <property type="protein sequence ID" value="TXK03204.1"/>
    <property type="molecule type" value="Genomic_DNA"/>
</dbReference>
<sequence length="105" mass="11924">MQNGSITNELRVKVPQWCKPKEVPFGSLRPHMDQGNPTAQGCGVDCPIKGMTKKFRLGTPWEMNDFFQNISAQREGQYQVGENPYRDASYQRLNRLFAATSRSKG</sequence>
<evidence type="ECO:0000313" key="4">
    <source>
        <dbReference type="Proteomes" id="UP000321528"/>
    </source>
</evidence>
<protein>
    <submittedName>
        <fullName evidence="1">Uncharacterized protein</fullName>
    </submittedName>
</protein>
<dbReference type="Proteomes" id="UP000284189">
    <property type="component" value="Unassembled WGS sequence"/>
</dbReference>
<dbReference type="OrthoDB" id="9859714at2"/>
<accession>A0A418N8M3</accession>
<evidence type="ECO:0000313" key="2">
    <source>
        <dbReference type="EMBL" id="TXK03204.1"/>
    </source>
</evidence>
<proteinExistence type="predicted"/>
<evidence type="ECO:0000313" key="1">
    <source>
        <dbReference type="EMBL" id="RIV71640.1"/>
    </source>
</evidence>